<dbReference type="AlphaFoldDB" id="A0A2K1J7M3"/>
<keyword evidence="3" id="KW-1185">Reference proteome</keyword>
<dbReference type="InParanoid" id="A0A2K1J7M3"/>
<organism evidence="1">
    <name type="scientific">Physcomitrium patens</name>
    <name type="common">Spreading-leaved earth moss</name>
    <name type="synonym">Physcomitrella patens</name>
    <dbReference type="NCBI Taxonomy" id="3218"/>
    <lineage>
        <taxon>Eukaryota</taxon>
        <taxon>Viridiplantae</taxon>
        <taxon>Streptophyta</taxon>
        <taxon>Embryophyta</taxon>
        <taxon>Bryophyta</taxon>
        <taxon>Bryophytina</taxon>
        <taxon>Bryopsida</taxon>
        <taxon>Funariidae</taxon>
        <taxon>Funariales</taxon>
        <taxon>Funariaceae</taxon>
        <taxon>Physcomitrium</taxon>
    </lineage>
</organism>
<evidence type="ECO:0000313" key="2">
    <source>
        <dbReference type="EnsemblPlants" id="Pp3c16_7670V3.1"/>
    </source>
</evidence>
<name>A0A2K1J7M3_PHYPA</name>
<reference evidence="1 3" key="1">
    <citation type="journal article" date="2008" name="Science">
        <title>The Physcomitrella genome reveals evolutionary insights into the conquest of land by plants.</title>
        <authorList>
            <person name="Rensing S."/>
            <person name="Lang D."/>
            <person name="Zimmer A."/>
            <person name="Terry A."/>
            <person name="Salamov A."/>
            <person name="Shapiro H."/>
            <person name="Nishiyama T."/>
            <person name="Perroud P.-F."/>
            <person name="Lindquist E."/>
            <person name="Kamisugi Y."/>
            <person name="Tanahashi T."/>
            <person name="Sakakibara K."/>
            <person name="Fujita T."/>
            <person name="Oishi K."/>
            <person name="Shin-I T."/>
            <person name="Kuroki Y."/>
            <person name="Toyoda A."/>
            <person name="Suzuki Y."/>
            <person name="Hashimoto A."/>
            <person name="Yamaguchi K."/>
            <person name="Sugano A."/>
            <person name="Kohara Y."/>
            <person name="Fujiyama A."/>
            <person name="Anterola A."/>
            <person name="Aoki S."/>
            <person name="Ashton N."/>
            <person name="Barbazuk W.B."/>
            <person name="Barker E."/>
            <person name="Bennetzen J."/>
            <person name="Bezanilla M."/>
            <person name="Blankenship R."/>
            <person name="Cho S.H."/>
            <person name="Dutcher S."/>
            <person name="Estelle M."/>
            <person name="Fawcett J.A."/>
            <person name="Gundlach H."/>
            <person name="Hanada K."/>
            <person name="Heyl A."/>
            <person name="Hicks K.A."/>
            <person name="Hugh J."/>
            <person name="Lohr M."/>
            <person name="Mayer K."/>
            <person name="Melkozernov A."/>
            <person name="Murata T."/>
            <person name="Nelson D."/>
            <person name="Pils B."/>
            <person name="Prigge M."/>
            <person name="Reiss B."/>
            <person name="Renner T."/>
            <person name="Rombauts S."/>
            <person name="Rushton P."/>
            <person name="Sanderfoot A."/>
            <person name="Schween G."/>
            <person name="Shiu S.-H."/>
            <person name="Stueber K."/>
            <person name="Theodoulou F.L."/>
            <person name="Tu H."/>
            <person name="Van de Peer Y."/>
            <person name="Verrier P.J."/>
            <person name="Waters E."/>
            <person name="Wood A."/>
            <person name="Yang L."/>
            <person name="Cove D."/>
            <person name="Cuming A."/>
            <person name="Hasebe M."/>
            <person name="Lucas S."/>
            <person name="Mishler D.B."/>
            <person name="Reski R."/>
            <person name="Grigoriev I."/>
            <person name="Quatrano R.S."/>
            <person name="Boore J.L."/>
        </authorList>
    </citation>
    <scope>NUCLEOTIDE SEQUENCE [LARGE SCALE GENOMIC DNA]</scope>
    <source>
        <strain evidence="2 3">cv. Gransden 2004</strain>
    </source>
</reference>
<dbReference type="EMBL" id="ABEU02000016">
    <property type="protein sequence ID" value="PNR37517.1"/>
    <property type="molecule type" value="Genomic_DNA"/>
</dbReference>
<dbReference type="STRING" id="3218.A0A2K1J7M3"/>
<accession>A0A2K1J7M3</accession>
<reference evidence="2" key="3">
    <citation type="submission" date="2020-12" db="UniProtKB">
        <authorList>
            <consortium name="EnsemblPlants"/>
        </authorList>
    </citation>
    <scope>IDENTIFICATION</scope>
</reference>
<evidence type="ECO:0000313" key="3">
    <source>
        <dbReference type="Proteomes" id="UP000006727"/>
    </source>
</evidence>
<sequence length="43" mass="4782">MTNIGSCNHVLRIDKDGANPDVVIQELSSHGLMPEEWGGDYPW</sequence>
<reference evidence="1 3" key="2">
    <citation type="journal article" date="2018" name="Plant J.">
        <title>The Physcomitrella patens chromosome-scale assembly reveals moss genome structure and evolution.</title>
        <authorList>
            <person name="Lang D."/>
            <person name="Ullrich K.K."/>
            <person name="Murat F."/>
            <person name="Fuchs J."/>
            <person name="Jenkins J."/>
            <person name="Haas F.B."/>
            <person name="Piednoel M."/>
            <person name="Gundlach H."/>
            <person name="Van Bel M."/>
            <person name="Meyberg R."/>
            <person name="Vives C."/>
            <person name="Morata J."/>
            <person name="Symeonidi A."/>
            <person name="Hiss M."/>
            <person name="Muchero W."/>
            <person name="Kamisugi Y."/>
            <person name="Saleh O."/>
            <person name="Blanc G."/>
            <person name="Decker E.L."/>
            <person name="van Gessel N."/>
            <person name="Grimwood J."/>
            <person name="Hayes R.D."/>
            <person name="Graham S.W."/>
            <person name="Gunter L.E."/>
            <person name="McDaniel S.F."/>
            <person name="Hoernstein S.N.W."/>
            <person name="Larsson A."/>
            <person name="Li F.W."/>
            <person name="Perroud P.F."/>
            <person name="Phillips J."/>
            <person name="Ranjan P."/>
            <person name="Rokshar D.S."/>
            <person name="Rothfels C.J."/>
            <person name="Schneider L."/>
            <person name="Shu S."/>
            <person name="Stevenson D.W."/>
            <person name="Thummler F."/>
            <person name="Tillich M."/>
            <person name="Villarreal Aguilar J.C."/>
            <person name="Widiez T."/>
            <person name="Wong G.K."/>
            <person name="Wymore A."/>
            <person name="Zhang Y."/>
            <person name="Zimmer A.D."/>
            <person name="Quatrano R.S."/>
            <person name="Mayer K.F.X."/>
            <person name="Goodstein D."/>
            <person name="Casacuberta J.M."/>
            <person name="Vandepoele K."/>
            <person name="Reski R."/>
            <person name="Cuming A.C."/>
            <person name="Tuskan G.A."/>
            <person name="Maumus F."/>
            <person name="Salse J."/>
            <person name="Schmutz J."/>
            <person name="Rensing S.A."/>
        </authorList>
    </citation>
    <scope>NUCLEOTIDE SEQUENCE [LARGE SCALE GENOMIC DNA]</scope>
    <source>
        <strain evidence="2 3">cv. Gransden 2004</strain>
    </source>
</reference>
<dbReference type="Proteomes" id="UP000006727">
    <property type="component" value="Chromosome 16"/>
</dbReference>
<dbReference type="EnsemblPlants" id="Pp3c16_7670V3.1">
    <property type="protein sequence ID" value="Pp3c16_7670V3.1"/>
    <property type="gene ID" value="Pp3c16_7670"/>
</dbReference>
<protein>
    <submittedName>
        <fullName evidence="1 2">Uncharacterized protein</fullName>
    </submittedName>
</protein>
<dbReference type="Gramene" id="Pp3c16_7670V3.1">
    <property type="protein sequence ID" value="Pp3c16_7670V3.1"/>
    <property type="gene ID" value="Pp3c16_7670"/>
</dbReference>
<proteinExistence type="predicted"/>
<evidence type="ECO:0000313" key="1">
    <source>
        <dbReference type="EMBL" id="PNR37517.1"/>
    </source>
</evidence>
<gene>
    <name evidence="1" type="ORF">PHYPA_020626</name>
</gene>
<dbReference type="PaxDb" id="3218-PP1S194_82V6.1"/>